<dbReference type="Proteomes" id="UP000029920">
    <property type="component" value="Unassembled WGS sequence"/>
</dbReference>
<sequence>MNKLFESFVASEMKKWLYGNKISNESNEVFMEQICGNNIELGRNFDIKTQEKSKYLVTNEDNKNRFQLNPDIVGYKKQTKQTLFIADTKWKILNEEQQNYGISQSDMYQIFAYLTKYQCKRGFLIYPKVKDTLKNLELIFKPEILNKDNKEANKATLTLCFFNV</sequence>
<dbReference type="EMBL" id="JRPC02000009">
    <property type="protein sequence ID" value="TLE16174.1"/>
    <property type="molecule type" value="Genomic_DNA"/>
</dbReference>
<keyword evidence="2" id="KW-1185">Reference proteome</keyword>
<gene>
    <name evidence="1" type="ORF">LS72_004555</name>
</gene>
<dbReference type="Pfam" id="PF10117">
    <property type="entry name" value="McrBC"/>
    <property type="match status" value="1"/>
</dbReference>
<protein>
    <recommendedName>
        <fullName evidence="3">Restriction endonuclease</fullName>
    </recommendedName>
</protein>
<name>A0A4U8UGW3_9HELI</name>
<organism evidence="1 2">
    <name type="scientific">Helicobacter apodemus</name>
    <dbReference type="NCBI Taxonomy" id="135569"/>
    <lineage>
        <taxon>Bacteria</taxon>
        <taxon>Pseudomonadati</taxon>
        <taxon>Campylobacterota</taxon>
        <taxon>Epsilonproteobacteria</taxon>
        <taxon>Campylobacterales</taxon>
        <taxon>Helicobacteraceae</taxon>
        <taxon>Helicobacter</taxon>
    </lineage>
</organism>
<comment type="caution">
    <text evidence="1">The sequence shown here is derived from an EMBL/GenBank/DDBJ whole genome shotgun (WGS) entry which is preliminary data.</text>
</comment>
<dbReference type="InterPro" id="IPR019292">
    <property type="entry name" value="McrC"/>
</dbReference>
<evidence type="ECO:0000313" key="1">
    <source>
        <dbReference type="EMBL" id="TLE16174.1"/>
    </source>
</evidence>
<evidence type="ECO:0008006" key="3">
    <source>
        <dbReference type="Google" id="ProtNLM"/>
    </source>
</evidence>
<proteinExistence type="predicted"/>
<accession>A0A4U8UGW3</accession>
<evidence type="ECO:0000313" key="2">
    <source>
        <dbReference type="Proteomes" id="UP000029920"/>
    </source>
</evidence>
<dbReference type="AlphaFoldDB" id="A0A4U8UGW3"/>
<dbReference type="PANTHER" id="PTHR38733">
    <property type="entry name" value="PROTEIN MCRC"/>
    <property type="match status" value="1"/>
</dbReference>
<dbReference type="PANTHER" id="PTHR38733:SF1">
    <property type="entry name" value="TYPE IV METHYL-DIRECTED RESTRICTION ENZYME ECOKMCRBC"/>
    <property type="match status" value="1"/>
</dbReference>
<reference evidence="1 2" key="1">
    <citation type="journal article" date="2014" name="Genome Announc.">
        <title>Draft genome sequences of eight enterohepatic helicobacter species isolated from both laboratory and wild rodents.</title>
        <authorList>
            <person name="Sheh A."/>
            <person name="Shen Z."/>
            <person name="Fox J.G."/>
        </authorList>
    </citation>
    <scope>NUCLEOTIDE SEQUENCE [LARGE SCALE GENOMIC DNA]</scope>
    <source>
        <strain evidence="1 2">MIT-03-7007</strain>
    </source>
</reference>